<accession>A0A381TNA7</accession>
<evidence type="ECO:0000313" key="1">
    <source>
        <dbReference type="EMBL" id="SVA16991.1"/>
    </source>
</evidence>
<proteinExistence type="predicted"/>
<name>A0A381TNA7_9ZZZZ</name>
<organism evidence="1">
    <name type="scientific">marine metagenome</name>
    <dbReference type="NCBI Taxonomy" id="408172"/>
    <lineage>
        <taxon>unclassified sequences</taxon>
        <taxon>metagenomes</taxon>
        <taxon>ecological metagenomes</taxon>
    </lineage>
</organism>
<sequence>MYDSTMVHKYFHGHPSVGTEFLNIVNDVCLMSEAVFADYYDGYGNGEWDDSANNKEDNGESAEIFADENGNGEYDEGEFFIDTADQIGDIDTYYYEISTFSESYKNYYYYSQLLPNDPERSNLRDENMNPVMGAFGSITTNKINFKIIDCLEFIDDEASCIDGEKTHGVCSWYPNVVIGDYTGPACLPINWDF</sequence>
<dbReference type="EMBL" id="UINC01004807">
    <property type="protein sequence ID" value="SVA16991.1"/>
    <property type="molecule type" value="Genomic_DNA"/>
</dbReference>
<dbReference type="AlphaFoldDB" id="A0A381TNA7"/>
<reference evidence="1" key="1">
    <citation type="submission" date="2018-05" db="EMBL/GenBank/DDBJ databases">
        <authorList>
            <person name="Lanie J.A."/>
            <person name="Ng W.-L."/>
            <person name="Kazmierczak K.M."/>
            <person name="Andrzejewski T.M."/>
            <person name="Davidsen T.M."/>
            <person name="Wayne K.J."/>
            <person name="Tettelin H."/>
            <person name="Glass J.I."/>
            <person name="Rusch D."/>
            <person name="Podicherti R."/>
            <person name="Tsui H.-C.T."/>
            <person name="Winkler M.E."/>
        </authorList>
    </citation>
    <scope>NUCLEOTIDE SEQUENCE</scope>
</reference>
<protein>
    <submittedName>
        <fullName evidence="1">Uncharacterized protein</fullName>
    </submittedName>
</protein>
<gene>
    <name evidence="1" type="ORF">METZ01_LOCUS69845</name>
</gene>